<reference evidence="2" key="1">
    <citation type="submission" date="2018-02" db="EMBL/GenBank/DDBJ databases">
        <title>Genome sequence of Desulfocucumis palustris strain NAW-5.</title>
        <authorList>
            <person name="Watanabe M."/>
            <person name="Kojima H."/>
            <person name="Fukui M."/>
        </authorList>
    </citation>
    <scope>NUCLEOTIDE SEQUENCE [LARGE SCALE GENOMIC DNA]</scope>
    <source>
        <strain evidence="2">NAW-5</strain>
    </source>
</reference>
<gene>
    <name evidence="1" type="ORF">DCCM_2696</name>
</gene>
<comment type="caution">
    <text evidence="1">The sequence shown here is derived from an EMBL/GenBank/DDBJ whole genome shotgun (WGS) entry which is preliminary data.</text>
</comment>
<evidence type="ECO:0000313" key="2">
    <source>
        <dbReference type="Proteomes" id="UP000239549"/>
    </source>
</evidence>
<organism evidence="1 2">
    <name type="scientific">Desulfocucumis palustris</name>
    <dbReference type="NCBI Taxonomy" id="1898651"/>
    <lineage>
        <taxon>Bacteria</taxon>
        <taxon>Bacillati</taxon>
        <taxon>Bacillota</taxon>
        <taxon>Clostridia</taxon>
        <taxon>Eubacteriales</taxon>
        <taxon>Desulfocucumaceae</taxon>
        <taxon>Desulfocucumis</taxon>
    </lineage>
</organism>
<evidence type="ECO:0000313" key="1">
    <source>
        <dbReference type="EMBL" id="GBF33590.1"/>
    </source>
</evidence>
<name>A0A2L2XBT7_9FIRM</name>
<proteinExistence type="predicted"/>
<dbReference type="EMBL" id="BFAV01000104">
    <property type="protein sequence ID" value="GBF33590.1"/>
    <property type="molecule type" value="Genomic_DNA"/>
</dbReference>
<protein>
    <submittedName>
        <fullName evidence="1">Uncharacterized protein</fullName>
    </submittedName>
</protein>
<dbReference type="AlphaFoldDB" id="A0A2L2XBT7"/>
<accession>A0A2L2XBT7</accession>
<sequence>MQNLKTTPPNDTYFALIRANIYYTIINGSISCFANAGGKINRKYCPDYTSFNNIFTLKYILLLS</sequence>
<dbReference type="Proteomes" id="UP000239549">
    <property type="component" value="Unassembled WGS sequence"/>
</dbReference>
<keyword evidence="2" id="KW-1185">Reference proteome</keyword>
<dbReference type="PROSITE" id="PS51257">
    <property type="entry name" value="PROKAR_LIPOPROTEIN"/>
    <property type="match status" value="1"/>
</dbReference>